<dbReference type="SMART" id="SM00046">
    <property type="entry name" value="DAGKc"/>
    <property type="match status" value="1"/>
</dbReference>
<dbReference type="PANTHER" id="PTHR12358:SF107">
    <property type="entry name" value="LIPID KINASE BMRU-RELATED"/>
    <property type="match status" value="1"/>
</dbReference>
<dbReference type="Gene3D" id="3.40.50.10330">
    <property type="entry name" value="Probable inorganic polyphosphate/atp-NAD kinase, domain 1"/>
    <property type="match status" value="1"/>
</dbReference>
<keyword evidence="9" id="KW-0594">Phospholipid biosynthesis</keyword>
<dbReference type="InterPro" id="IPR005218">
    <property type="entry name" value="Diacylglycerol/lipid_kinase"/>
</dbReference>
<evidence type="ECO:0000313" key="12">
    <source>
        <dbReference type="EMBL" id="MDV2683679.1"/>
    </source>
</evidence>
<dbReference type="InterPro" id="IPR045540">
    <property type="entry name" value="YegS/DAGK_C"/>
</dbReference>
<evidence type="ECO:0000256" key="2">
    <source>
        <dbReference type="ARBA" id="ARBA00005983"/>
    </source>
</evidence>
<feature type="domain" description="DAGKc" evidence="11">
    <location>
        <begin position="1"/>
        <end position="131"/>
    </location>
</feature>
<sequence length="298" mass="32953">MYEKAMLIYNGNAGSNDIATLLSEAVAGLSQHITEFTLMKTNERGDTERLCRERGEHFDLVIIMGGDGTVHEAVNGLIHLERSPSIFILPTGTCNDFARALNIPLKVKQACEAFKEATVQPLDIGLVNERAFSNFFGLGLITRASEGTNDDLKSSIGKFSYFLSAIQSLQTAESFSYSLQLDGKTVQDEAVMILAMNGSFLGTTNLYHEQTKLDDGKLELYIIREAGLALLKNLFNKARSPEWPGEMEGIEFIQAASLQLETSPIEDIDIDGEIYLETPTRLSLKQKALPFLVCKEEK</sequence>
<comment type="cofactor">
    <cofactor evidence="1">
        <name>Mg(2+)</name>
        <dbReference type="ChEBI" id="CHEBI:18420"/>
    </cofactor>
</comment>
<dbReference type="PANTHER" id="PTHR12358">
    <property type="entry name" value="SPHINGOSINE KINASE"/>
    <property type="match status" value="1"/>
</dbReference>
<keyword evidence="13" id="KW-1185">Reference proteome</keyword>
<dbReference type="SUPFAM" id="SSF111331">
    <property type="entry name" value="NAD kinase/diacylglycerol kinase-like"/>
    <property type="match status" value="1"/>
</dbReference>
<comment type="caution">
    <text evidence="12">The sequence shown here is derived from an EMBL/GenBank/DDBJ whole genome shotgun (WGS) entry which is preliminary data.</text>
</comment>
<protein>
    <submittedName>
        <fullName evidence="12">Diacylglycerol kinase family lipid kinase</fullName>
    </submittedName>
</protein>
<dbReference type="GO" id="GO:0016301">
    <property type="term" value="F:kinase activity"/>
    <property type="evidence" value="ECO:0007669"/>
    <property type="project" value="UniProtKB-KW"/>
</dbReference>
<evidence type="ECO:0000256" key="3">
    <source>
        <dbReference type="ARBA" id="ARBA00022516"/>
    </source>
</evidence>
<dbReference type="Gene3D" id="2.60.200.40">
    <property type="match status" value="1"/>
</dbReference>
<evidence type="ECO:0000256" key="6">
    <source>
        <dbReference type="ARBA" id="ARBA00022777"/>
    </source>
</evidence>
<dbReference type="InterPro" id="IPR017438">
    <property type="entry name" value="ATP-NAD_kinase_N"/>
</dbReference>
<evidence type="ECO:0000256" key="10">
    <source>
        <dbReference type="ARBA" id="ARBA00023264"/>
    </source>
</evidence>
<evidence type="ECO:0000256" key="9">
    <source>
        <dbReference type="ARBA" id="ARBA00023209"/>
    </source>
</evidence>
<keyword evidence="4" id="KW-0808">Transferase</keyword>
<dbReference type="PROSITE" id="PS50146">
    <property type="entry name" value="DAGK"/>
    <property type="match status" value="1"/>
</dbReference>
<keyword evidence="8" id="KW-0443">Lipid metabolism</keyword>
<evidence type="ECO:0000256" key="4">
    <source>
        <dbReference type="ARBA" id="ARBA00022679"/>
    </source>
</evidence>
<comment type="similarity">
    <text evidence="2">Belongs to the diacylglycerol/lipid kinase family.</text>
</comment>
<evidence type="ECO:0000256" key="1">
    <source>
        <dbReference type="ARBA" id="ARBA00001946"/>
    </source>
</evidence>
<name>A0ABU3X738_9BACI</name>
<keyword evidence="10" id="KW-1208">Phospholipid metabolism</keyword>
<evidence type="ECO:0000256" key="7">
    <source>
        <dbReference type="ARBA" id="ARBA00022840"/>
    </source>
</evidence>
<evidence type="ECO:0000256" key="8">
    <source>
        <dbReference type="ARBA" id="ARBA00023098"/>
    </source>
</evidence>
<dbReference type="InterPro" id="IPR050187">
    <property type="entry name" value="Lipid_Phosphate_FormReg"/>
</dbReference>
<proteinExistence type="inferred from homology"/>
<keyword evidence="5" id="KW-0547">Nucleotide-binding</keyword>
<dbReference type="EMBL" id="JAWJBA010000001">
    <property type="protein sequence ID" value="MDV2683679.1"/>
    <property type="molecule type" value="Genomic_DNA"/>
</dbReference>
<keyword evidence="6 12" id="KW-0418">Kinase</keyword>
<dbReference type="NCBIfam" id="TIGR00147">
    <property type="entry name" value="YegS/Rv2252/BmrU family lipid kinase"/>
    <property type="match status" value="1"/>
</dbReference>
<dbReference type="Pfam" id="PF00781">
    <property type="entry name" value="DAGK_cat"/>
    <property type="match status" value="1"/>
</dbReference>
<dbReference type="RefSeq" id="WP_317120977.1">
    <property type="nucleotide sequence ID" value="NZ_JAWJBA010000001.1"/>
</dbReference>
<organism evidence="12 13">
    <name type="scientific">Alkalihalophilus lindianensis</name>
    <dbReference type="NCBI Taxonomy" id="1630542"/>
    <lineage>
        <taxon>Bacteria</taxon>
        <taxon>Bacillati</taxon>
        <taxon>Bacillota</taxon>
        <taxon>Bacilli</taxon>
        <taxon>Bacillales</taxon>
        <taxon>Bacillaceae</taxon>
        <taxon>Alkalihalophilus</taxon>
    </lineage>
</organism>
<gene>
    <name evidence="12" type="ORF">RYX56_04725</name>
</gene>
<accession>A0ABU3X738</accession>
<dbReference type="InterPro" id="IPR016064">
    <property type="entry name" value="NAD/diacylglycerol_kinase_sf"/>
</dbReference>
<dbReference type="Proteomes" id="UP001287282">
    <property type="component" value="Unassembled WGS sequence"/>
</dbReference>
<reference evidence="12 13" key="1">
    <citation type="submission" date="2023-10" db="EMBL/GenBank/DDBJ databases">
        <title>Screening of Alkalihalobacillus lindianensis BZ-TG-R113 and Its Alleviation of Salt Stress on Rapeseed Growth.</title>
        <authorList>
            <person name="Zhao B."/>
            <person name="Guo T."/>
        </authorList>
    </citation>
    <scope>NUCLEOTIDE SEQUENCE [LARGE SCALE GENOMIC DNA]</scope>
    <source>
        <strain evidence="12 13">BZ-TG-R113</strain>
    </source>
</reference>
<keyword evidence="3" id="KW-0444">Lipid biosynthesis</keyword>
<evidence type="ECO:0000259" key="11">
    <source>
        <dbReference type="PROSITE" id="PS50146"/>
    </source>
</evidence>
<dbReference type="InterPro" id="IPR001206">
    <property type="entry name" value="Diacylglycerol_kinase_cat_dom"/>
</dbReference>
<dbReference type="Pfam" id="PF19279">
    <property type="entry name" value="YegS_C"/>
    <property type="match status" value="1"/>
</dbReference>
<evidence type="ECO:0000256" key="5">
    <source>
        <dbReference type="ARBA" id="ARBA00022741"/>
    </source>
</evidence>
<evidence type="ECO:0000313" key="13">
    <source>
        <dbReference type="Proteomes" id="UP001287282"/>
    </source>
</evidence>
<keyword evidence="7" id="KW-0067">ATP-binding</keyword>